<organism evidence="1 2">
    <name type="scientific">Aristaeella hokkaidonensis</name>
    <dbReference type="NCBI Taxonomy" id="3046382"/>
    <lineage>
        <taxon>Bacteria</taxon>
        <taxon>Bacillati</taxon>
        <taxon>Bacillota</taxon>
        <taxon>Clostridia</taxon>
        <taxon>Eubacteriales</taxon>
        <taxon>Aristaeellaceae</taxon>
        <taxon>Aristaeella</taxon>
    </lineage>
</organism>
<reference evidence="1" key="1">
    <citation type="submission" date="2021-01" db="EMBL/GenBank/DDBJ databases">
        <title>Complete genome sequence of Clostridiales bacterium R-7.</title>
        <authorList>
            <person name="Mahoney-Kurpe S.C."/>
            <person name="Palevich N."/>
            <person name="Koike S."/>
            <person name="Moon C.D."/>
            <person name="Attwood G.T."/>
        </authorList>
    </citation>
    <scope>NUCLEOTIDE SEQUENCE</scope>
    <source>
        <strain evidence="1">R-7</strain>
    </source>
</reference>
<evidence type="ECO:0000313" key="2">
    <source>
        <dbReference type="Proteomes" id="UP000682782"/>
    </source>
</evidence>
<accession>A0AC61N9W1</accession>
<dbReference type="Proteomes" id="UP000682782">
    <property type="component" value="Chromosome"/>
</dbReference>
<keyword evidence="2" id="KW-1185">Reference proteome</keyword>
<name>A0AC61N9W1_9FIRM</name>
<protein>
    <submittedName>
        <fullName evidence="1">DUF1934 domain-containing protein</fullName>
    </submittedName>
</protein>
<gene>
    <name evidence="1" type="ORF">JYE49_05110</name>
</gene>
<evidence type="ECO:0000313" key="1">
    <source>
        <dbReference type="EMBL" id="QUC68073.1"/>
    </source>
</evidence>
<sequence>MDSRKPVFINLLTIARYDHMPDYPIQFMTVGKLDYTNPEEALLQYEETQQDEETGAILKSDISLTLKNGRITMERKGDFSNTMVFAKGQRFEGVYHTPYGEMDMAVFTKEAACRFGSSEGNIHLKYQLNIQGNYTSTNELHLEYRSDQE</sequence>
<proteinExistence type="predicted"/>
<dbReference type="EMBL" id="CP068393">
    <property type="protein sequence ID" value="QUC68073.1"/>
    <property type="molecule type" value="Genomic_DNA"/>
</dbReference>